<sequence length="628" mass="68867">MWQMVGLGLFLPLIGFLILFTNSQRLSRSTTSFIGCSTILLAFLIFLGELYFYVHAGMNSQTFPLYQWLTLNGIQVNFSWHLDSLSLLMTLIITGVGFLIHLYSVGYMDHEKDFTRYFACLNFFIFAMLLLVLAGDLLMLFIGWEGVGLASYLLIGFWYQKPSAAKAATKAFVVNRIGDLGFLLGLLLTLHTFGTTDIASISQLAKQTFSIGAPIITVMTLLYFWGATGKSAQLPLYHWLPDAMEGPTPVSALIHAATMVTAGIYLIVRTHTLFDLSPLTLHVVGIVGGMTALFAGLCALAQTDLKRVLAYSTVSQLGLMFLACGIGAYYAAMFHLTIHAFVKALLFLSAGNVVHMMHDTTALEKMGGLSRIFTKTRWLFLIGALSLAGVFPFAGFFSKDLILELGYLSGSHLLFSMGLVASLLTGVYMLRVYCLTFHGEPRSTQQELSQVQEAPAMMVIPVSILGLLSIVGGFLGFRFYSTPALINFLEEIGISAIEKNLSTGLHLSATGLIAMLGSIIGVIMTTFIYTRYYKNLGNSIVFLKNSFYVEKLYRSLIVNPLRILASFIAGKVEAHAINGSLLLATNVVQKTAGLLQKFQNGQVRSYIAWMVTGAGVLIVYFIIEGFHA</sequence>
<dbReference type="InterPro" id="IPR018393">
    <property type="entry name" value="NADHpl_OxRdtase_5_subgr"/>
</dbReference>
<feature type="transmembrane region" description="Helical" evidence="6">
    <location>
        <begin position="456"/>
        <end position="480"/>
    </location>
</feature>
<feature type="transmembrane region" description="Helical" evidence="6">
    <location>
        <begin position="606"/>
        <end position="623"/>
    </location>
</feature>
<dbReference type="PATRIC" id="fig|362787.3.peg.643"/>
<feature type="transmembrane region" description="Helical" evidence="6">
    <location>
        <begin position="280"/>
        <end position="301"/>
    </location>
</feature>
<dbReference type="GO" id="GO:0003954">
    <property type="term" value="F:NADH dehydrogenase activity"/>
    <property type="evidence" value="ECO:0007669"/>
    <property type="project" value="TreeGrafter"/>
</dbReference>
<evidence type="ECO:0000259" key="8">
    <source>
        <dbReference type="Pfam" id="PF00662"/>
    </source>
</evidence>
<evidence type="ECO:0000256" key="2">
    <source>
        <dbReference type="ARBA" id="ARBA00022692"/>
    </source>
</evidence>
<dbReference type="GO" id="GO:0012505">
    <property type="term" value="C:endomembrane system"/>
    <property type="evidence" value="ECO:0007669"/>
    <property type="project" value="UniProtKB-SubCell"/>
</dbReference>
<dbReference type="GO" id="GO:0008137">
    <property type="term" value="F:NADH dehydrogenase (ubiquinone) activity"/>
    <property type="evidence" value="ECO:0007669"/>
    <property type="project" value="InterPro"/>
</dbReference>
<evidence type="ECO:0000256" key="3">
    <source>
        <dbReference type="ARBA" id="ARBA00022989"/>
    </source>
</evidence>
<dbReference type="EC" id="1.6.99.5" evidence="9"/>
<reference evidence="9 10" key="1">
    <citation type="journal article" date="2014" name="Mol. Biol. Evol.">
        <title>Massive expansion of Ubiquitination-related gene families within the Chlamydiae.</title>
        <authorList>
            <person name="Domman D."/>
            <person name="Collingro A."/>
            <person name="Lagkouvardos I."/>
            <person name="Gehre L."/>
            <person name="Weinmaier T."/>
            <person name="Rattei T."/>
            <person name="Subtil A."/>
            <person name="Horn M."/>
        </authorList>
    </citation>
    <scope>NUCLEOTIDE SEQUENCE [LARGE SCALE GENOMIC DNA]</scope>
    <source>
        <strain evidence="9 10">EI2</strain>
    </source>
</reference>
<dbReference type="RefSeq" id="WP_039357122.1">
    <property type="nucleotide sequence ID" value="NZ_JSAN01000038.1"/>
</dbReference>
<dbReference type="Pfam" id="PF00361">
    <property type="entry name" value="Proton_antipo_M"/>
    <property type="match status" value="1"/>
</dbReference>
<feature type="transmembrane region" description="Helical" evidence="6">
    <location>
        <begin position="338"/>
        <end position="357"/>
    </location>
</feature>
<dbReference type="Proteomes" id="UP000031465">
    <property type="component" value="Unassembled WGS sequence"/>
</dbReference>
<evidence type="ECO:0000256" key="5">
    <source>
        <dbReference type="RuleBase" id="RU000320"/>
    </source>
</evidence>
<feature type="transmembrane region" description="Helical" evidence="6">
    <location>
        <begin position="208"/>
        <end position="227"/>
    </location>
</feature>
<evidence type="ECO:0000256" key="6">
    <source>
        <dbReference type="SAM" id="Phobius"/>
    </source>
</evidence>
<evidence type="ECO:0000313" key="10">
    <source>
        <dbReference type="Proteomes" id="UP000031465"/>
    </source>
</evidence>
<evidence type="ECO:0000259" key="7">
    <source>
        <dbReference type="Pfam" id="PF00361"/>
    </source>
</evidence>
<dbReference type="NCBIfam" id="TIGR01974">
    <property type="entry name" value="NDH_I_L"/>
    <property type="match status" value="1"/>
</dbReference>
<dbReference type="GO" id="GO:0015990">
    <property type="term" value="P:electron transport coupled proton transport"/>
    <property type="evidence" value="ECO:0007669"/>
    <property type="project" value="TreeGrafter"/>
</dbReference>
<evidence type="ECO:0000256" key="4">
    <source>
        <dbReference type="ARBA" id="ARBA00023136"/>
    </source>
</evidence>
<dbReference type="NCBIfam" id="NF005141">
    <property type="entry name" value="PRK06590.1"/>
    <property type="match status" value="1"/>
</dbReference>
<feature type="transmembrane region" description="Helical" evidence="6">
    <location>
        <begin position="141"/>
        <end position="159"/>
    </location>
</feature>
<dbReference type="GO" id="GO:0042773">
    <property type="term" value="P:ATP synthesis coupled electron transport"/>
    <property type="evidence" value="ECO:0007669"/>
    <property type="project" value="InterPro"/>
</dbReference>
<dbReference type="EMBL" id="JSAN01000038">
    <property type="protein sequence ID" value="KIC73105.1"/>
    <property type="molecule type" value="Genomic_DNA"/>
</dbReference>
<comment type="subcellular location">
    <subcellularLocation>
        <location evidence="1">Endomembrane system</location>
        <topology evidence="1">Multi-pass membrane protein</topology>
    </subcellularLocation>
    <subcellularLocation>
        <location evidence="5">Membrane</location>
        <topology evidence="5">Multi-pass membrane protein</topology>
    </subcellularLocation>
</comment>
<comment type="caution">
    <text evidence="9">The sequence shown here is derived from an EMBL/GenBank/DDBJ whole genome shotgun (WGS) entry which is preliminary data.</text>
</comment>
<feature type="transmembrane region" description="Helical" evidence="6">
    <location>
        <begin position="413"/>
        <end position="435"/>
    </location>
</feature>
<dbReference type="Gene3D" id="1.20.5.2700">
    <property type="match status" value="1"/>
</dbReference>
<dbReference type="PRINTS" id="PR01435">
    <property type="entry name" value="NPOXDRDTASE5"/>
</dbReference>
<feature type="transmembrane region" description="Helical" evidence="6">
    <location>
        <begin position="33"/>
        <end position="54"/>
    </location>
</feature>
<feature type="transmembrane region" description="Helical" evidence="6">
    <location>
        <begin position="509"/>
        <end position="529"/>
    </location>
</feature>
<keyword evidence="3 6" id="KW-1133">Transmembrane helix</keyword>
<feature type="domain" description="NADH-Ubiquinone oxidoreductase (complex I) chain 5 N-terminal" evidence="8">
    <location>
        <begin position="68"/>
        <end position="118"/>
    </location>
</feature>
<feature type="transmembrane region" description="Helical" evidence="6">
    <location>
        <begin position="308"/>
        <end position="332"/>
    </location>
</feature>
<feature type="transmembrane region" description="Helical" evidence="6">
    <location>
        <begin position="378"/>
        <end position="398"/>
    </location>
</feature>
<feature type="transmembrane region" description="Helical" evidence="6">
    <location>
        <begin position="180"/>
        <end position="202"/>
    </location>
</feature>
<dbReference type="PANTHER" id="PTHR42829">
    <property type="entry name" value="NADH-UBIQUINONE OXIDOREDUCTASE CHAIN 5"/>
    <property type="match status" value="1"/>
</dbReference>
<feature type="transmembrane region" description="Helical" evidence="6">
    <location>
        <begin position="6"/>
        <end position="21"/>
    </location>
</feature>
<keyword evidence="2 5" id="KW-0812">Transmembrane</keyword>
<dbReference type="PRINTS" id="PR01434">
    <property type="entry name" value="NADHDHGNASE5"/>
</dbReference>
<gene>
    <name evidence="9" type="primary">nuoL</name>
    <name evidence="9" type="ORF">DB44_BP00360</name>
</gene>
<accession>A0A0C1JPJ3</accession>
<dbReference type="InterPro" id="IPR003945">
    <property type="entry name" value="NU5C-like"/>
</dbReference>
<name>A0A0C1JPJ3_9BACT</name>
<evidence type="ECO:0000256" key="1">
    <source>
        <dbReference type="ARBA" id="ARBA00004127"/>
    </source>
</evidence>
<feature type="transmembrane region" description="Helical" evidence="6">
    <location>
        <begin position="248"/>
        <end position="268"/>
    </location>
</feature>
<dbReference type="GO" id="GO:0016020">
    <property type="term" value="C:membrane"/>
    <property type="evidence" value="ECO:0007669"/>
    <property type="project" value="UniProtKB-SubCell"/>
</dbReference>
<dbReference type="InterPro" id="IPR001750">
    <property type="entry name" value="ND/Mrp_TM"/>
</dbReference>
<proteinExistence type="predicted"/>
<feature type="transmembrane region" description="Helical" evidence="6">
    <location>
        <begin position="117"/>
        <end position="135"/>
    </location>
</feature>
<feature type="domain" description="NADH:quinone oxidoreductase/Mrp antiporter transmembrane" evidence="7">
    <location>
        <begin position="134"/>
        <end position="425"/>
    </location>
</feature>
<dbReference type="AlphaFoldDB" id="A0A0C1JPJ3"/>
<protein>
    <submittedName>
        <fullName evidence="9">NADH-quinone oxidoreductase subunit L</fullName>
        <ecNumber evidence="9">1.6.99.5</ecNumber>
    </submittedName>
</protein>
<feature type="transmembrane region" description="Helical" evidence="6">
    <location>
        <begin position="85"/>
        <end position="105"/>
    </location>
</feature>
<dbReference type="PANTHER" id="PTHR42829:SF2">
    <property type="entry name" value="NADH-UBIQUINONE OXIDOREDUCTASE CHAIN 5"/>
    <property type="match status" value="1"/>
</dbReference>
<dbReference type="Pfam" id="PF00662">
    <property type="entry name" value="Proton_antipo_N"/>
    <property type="match status" value="1"/>
</dbReference>
<evidence type="ECO:0000313" key="9">
    <source>
        <dbReference type="EMBL" id="KIC73105.1"/>
    </source>
</evidence>
<dbReference type="InterPro" id="IPR001516">
    <property type="entry name" value="Proton_antipo_N"/>
</dbReference>
<keyword evidence="4 6" id="KW-0472">Membrane</keyword>
<keyword evidence="9" id="KW-0560">Oxidoreductase</keyword>
<organism evidence="9 10">
    <name type="scientific">Candidatus Protochlamydia amoebophila</name>
    <dbReference type="NCBI Taxonomy" id="362787"/>
    <lineage>
        <taxon>Bacteria</taxon>
        <taxon>Pseudomonadati</taxon>
        <taxon>Chlamydiota</taxon>
        <taxon>Chlamydiia</taxon>
        <taxon>Parachlamydiales</taxon>
        <taxon>Parachlamydiaceae</taxon>
        <taxon>Candidatus Protochlamydia</taxon>
    </lineage>
</organism>